<dbReference type="Proteomes" id="UP000017820">
    <property type="component" value="Unassembled WGS sequence"/>
</dbReference>
<organism evidence="2 3">
    <name type="scientific">Pseudoalteromonas luteoviolacea (strain 2ta16)</name>
    <dbReference type="NCBI Taxonomy" id="1353533"/>
    <lineage>
        <taxon>Bacteria</taxon>
        <taxon>Pseudomonadati</taxon>
        <taxon>Pseudomonadota</taxon>
        <taxon>Gammaproteobacteria</taxon>
        <taxon>Alteromonadales</taxon>
        <taxon>Pseudoalteromonadaceae</taxon>
        <taxon>Pseudoalteromonas</taxon>
    </lineage>
</organism>
<evidence type="ECO:0000256" key="1">
    <source>
        <dbReference type="SAM" id="SignalP"/>
    </source>
</evidence>
<feature type="chain" id="PRO_5004718343" evidence="1">
    <location>
        <begin position="22"/>
        <end position="158"/>
    </location>
</feature>
<dbReference type="RefSeq" id="WP_023402003.1">
    <property type="nucleotide sequence ID" value="NZ_AUSV01000134.1"/>
</dbReference>
<dbReference type="AlphaFoldDB" id="V4GZM3"/>
<sequence>MNFKFYLIVVSLLFLSGCNSSKDCDAIYLKLSTLDMSYMPEDSIEPFFYEMFSKYERPMLSLKTMPKNERKAYLSKFGIILLNEAMLNKNPTLRHANVEFLLENGAGIYPTYQDMSKTVENAIANAALHNRAGVLDILEKYTDEAHKIDIAREYISCK</sequence>
<dbReference type="PATRIC" id="fig|1353533.3.peg.5182"/>
<dbReference type="EMBL" id="AUSV01000134">
    <property type="protein sequence ID" value="ESP90646.1"/>
    <property type="molecule type" value="Genomic_DNA"/>
</dbReference>
<dbReference type="PROSITE" id="PS51257">
    <property type="entry name" value="PROKAR_LIPOPROTEIN"/>
    <property type="match status" value="1"/>
</dbReference>
<dbReference type="GeneID" id="29919241"/>
<reference evidence="2 3" key="1">
    <citation type="submission" date="2013-07" db="EMBL/GenBank/DDBJ databases">
        <title>Draft genome sequence of Pseudoalteromonas luteoviolacea 2ta16.</title>
        <authorList>
            <person name="Allen E.E."/>
            <person name="Azam F."/>
            <person name="Podell S."/>
        </authorList>
    </citation>
    <scope>NUCLEOTIDE SEQUENCE [LARGE SCALE GENOMIC DNA]</scope>
    <source>
        <strain evidence="2 3">2ta16</strain>
    </source>
</reference>
<evidence type="ECO:0000313" key="2">
    <source>
        <dbReference type="EMBL" id="ESP90646.1"/>
    </source>
</evidence>
<gene>
    <name evidence="2" type="ORF">PL2TA16_01750</name>
</gene>
<comment type="caution">
    <text evidence="2">The sequence shown here is derived from an EMBL/GenBank/DDBJ whole genome shotgun (WGS) entry which is preliminary data.</text>
</comment>
<keyword evidence="1" id="KW-0732">Signal</keyword>
<proteinExistence type="predicted"/>
<feature type="signal peptide" evidence="1">
    <location>
        <begin position="1"/>
        <end position="21"/>
    </location>
</feature>
<protein>
    <submittedName>
        <fullName evidence="2">Uncharacterized protein</fullName>
    </submittedName>
</protein>
<name>V4GZM3_PSEL2</name>
<evidence type="ECO:0000313" key="3">
    <source>
        <dbReference type="Proteomes" id="UP000017820"/>
    </source>
</evidence>
<accession>V4GZM3</accession>